<protein>
    <submittedName>
        <fullName evidence="1">Uncharacterized protein</fullName>
    </submittedName>
</protein>
<keyword evidence="2" id="KW-1185">Reference proteome</keyword>
<proteinExistence type="predicted"/>
<dbReference type="SUPFAM" id="SSF54928">
    <property type="entry name" value="RNA-binding domain, RBD"/>
    <property type="match status" value="1"/>
</dbReference>
<gene>
    <name evidence="1" type="ORF">QR680_008565</name>
</gene>
<comment type="caution">
    <text evidence="1">The sequence shown here is derived from an EMBL/GenBank/DDBJ whole genome shotgun (WGS) entry which is preliminary data.</text>
</comment>
<sequence>MDSRLDMRWALICSIKEDEATEKFEEFSVWLTQKMAEQSRQIGLCHKFAPKPDVVLRSRVNNQNDNAMNYREIHDLYPGVLLVVHILPGENSNEYVWMREYTQKYGLIRQGIQRENAEKRFEGANLDLVLGNINQWVARRLYQLVSPTDKNDPFKMQVGFNVNNPRASGERQFQQHRPQDLTSVANNVLHYDPESSINNIFSHADAVCEVTGFPADFNEFQLAALFHLYTVKSVIMGGSGTAVVEFFNKFHAVQAAIEHHAKKIDHTHKLSVVPIHQISRMQAGITI</sequence>
<name>A0AA39IH25_9BILA</name>
<accession>A0AA39IH25</accession>
<dbReference type="EMBL" id="JAUCMV010000001">
    <property type="protein sequence ID" value="KAK0424236.1"/>
    <property type="molecule type" value="Genomic_DNA"/>
</dbReference>
<dbReference type="InterPro" id="IPR035979">
    <property type="entry name" value="RBD_domain_sf"/>
</dbReference>
<organism evidence="1 2">
    <name type="scientific">Steinernema hermaphroditum</name>
    <dbReference type="NCBI Taxonomy" id="289476"/>
    <lineage>
        <taxon>Eukaryota</taxon>
        <taxon>Metazoa</taxon>
        <taxon>Ecdysozoa</taxon>
        <taxon>Nematoda</taxon>
        <taxon>Chromadorea</taxon>
        <taxon>Rhabditida</taxon>
        <taxon>Tylenchina</taxon>
        <taxon>Panagrolaimomorpha</taxon>
        <taxon>Strongyloidoidea</taxon>
        <taxon>Steinernematidae</taxon>
        <taxon>Steinernema</taxon>
    </lineage>
</organism>
<dbReference type="GO" id="GO:0003676">
    <property type="term" value="F:nucleic acid binding"/>
    <property type="evidence" value="ECO:0007669"/>
    <property type="project" value="InterPro"/>
</dbReference>
<dbReference type="AlphaFoldDB" id="A0AA39IH25"/>
<evidence type="ECO:0000313" key="1">
    <source>
        <dbReference type="EMBL" id="KAK0424236.1"/>
    </source>
</evidence>
<evidence type="ECO:0000313" key="2">
    <source>
        <dbReference type="Proteomes" id="UP001175271"/>
    </source>
</evidence>
<reference evidence="1" key="1">
    <citation type="submission" date="2023-06" db="EMBL/GenBank/DDBJ databases">
        <title>Genomic analysis of the entomopathogenic nematode Steinernema hermaphroditum.</title>
        <authorList>
            <person name="Schwarz E.M."/>
            <person name="Heppert J.K."/>
            <person name="Baniya A."/>
            <person name="Schwartz H.T."/>
            <person name="Tan C.-H."/>
            <person name="Antoshechkin I."/>
            <person name="Sternberg P.W."/>
            <person name="Goodrich-Blair H."/>
            <person name="Dillman A.R."/>
        </authorList>
    </citation>
    <scope>NUCLEOTIDE SEQUENCE</scope>
    <source>
        <strain evidence="1">PS9179</strain>
        <tissue evidence="1">Whole animal</tissue>
    </source>
</reference>
<dbReference type="Proteomes" id="UP001175271">
    <property type="component" value="Unassembled WGS sequence"/>
</dbReference>